<accession>A0A975K5Q4</accession>
<keyword evidence="1" id="KW-0812">Transmembrane</keyword>
<keyword evidence="1" id="KW-0472">Membrane</keyword>
<evidence type="ECO:0000256" key="1">
    <source>
        <dbReference type="SAM" id="Phobius"/>
    </source>
</evidence>
<gene>
    <name evidence="2" type="ORF">KFK14_12560</name>
</gene>
<keyword evidence="1" id="KW-1133">Transmembrane helix</keyword>
<dbReference type="RefSeq" id="WP_070153533.1">
    <property type="nucleotide sequence ID" value="NZ_CP073910.1"/>
</dbReference>
<proteinExistence type="predicted"/>
<sequence>MKEGSRALAGIYMVLAALGALLPLAAFLPWLAIEGINIPRFIAALFANPVSSFFALDVIVSAAVLTLFIIAQGKRDGVRPLWLPIAGTFLVGVSFGLPLFLALREVALLRR</sequence>
<organism evidence="2 3">
    <name type="scientific">Sphingobium phenoxybenzoativorans</name>
    <dbReference type="NCBI Taxonomy" id="1592790"/>
    <lineage>
        <taxon>Bacteria</taxon>
        <taxon>Pseudomonadati</taxon>
        <taxon>Pseudomonadota</taxon>
        <taxon>Alphaproteobacteria</taxon>
        <taxon>Sphingomonadales</taxon>
        <taxon>Sphingomonadaceae</taxon>
        <taxon>Sphingobium</taxon>
    </lineage>
</organism>
<dbReference type="EMBL" id="CP073910">
    <property type="protein sequence ID" value="QUT03982.1"/>
    <property type="molecule type" value="Genomic_DNA"/>
</dbReference>
<feature type="transmembrane region" description="Helical" evidence="1">
    <location>
        <begin position="12"/>
        <end position="33"/>
    </location>
</feature>
<evidence type="ECO:0000313" key="3">
    <source>
        <dbReference type="Proteomes" id="UP000681425"/>
    </source>
</evidence>
<evidence type="ECO:0000313" key="2">
    <source>
        <dbReference type="EMBL" id="QUT03982.1"/>
    </source>
</evidence>
<dbReference type="OrthoDB" id="2619901at2"/>
<dbReference type="AlphaFoldDB" id="A0A975K5Q4"/>
<feature type="transmembrane region" description="Helical" evidence="1">
    <location>
        <begin position="82"/>
        <end position="103"/>
    </location>
</feature>
<keyword evidence="3" id="KW-1185">Reference proteome</keyword>
<dbReference type="InterPro" id="IPR021362">
    <property type="entry name" value="DUF2834"/>
</dbReference>
<feature type="transmembrane region" description="Helical" evidence="1">
    <location>
        <begin position="53"/>
        <end position="70"/>
    </location>
</feature>
<dbReference type="Proteomes" id="UP000681425">
    <property type="component" value="Chromosome"/>
</dbReference>
<name>A0A975K5Q4_9SPHN</name>
<reference evidence="2" key="1">
    <citation type="submission" date="2021-04" db="EMBL/GenBank/DDBJ databases">
        <title>Isolation of p-tert-butylphenol degrading bacteria Sphingobium phenoxybenzoativorans Tas13 from active sludge.</title>
        <authorList>
            <person name="Li Y."/>
        </authorList>
    </citation>
    <scope>NUCLEOTIDE SEQUENCE</scope>
    <source>
        <strain evidence="2">Tas13</strain>
    </source>
</reference>
<dbReference type="Pfam" id="PF11196">
    <property type="entry name" value="DUF2834"/>
    <property type="match status" value="1"/>
</dbReference>
<protein>
    <submittedName>
        <fullName evidence="2">DUF2834 domain-containing protein</fullName>
    </submittedName>
</protein>
<dbReference type="KEGG" id="spph:KFK14_12560"/>